<name>A0A8J7VVE5_9GAMM</name>
<gene>
    <name evidence="2" type="ORF">KB893_016725</name>
    <name evidence="1" type="ORF">KB893_08900</name>
</gene>
<dbReference type="EMBL" id="JAGQFT010000064">
    <property type="protein sequence ID" value="MBR0562633.1"/>
    <property type="molecule type" value="Genomic_DNA"/>
</dbReference>
<sequence length="148" mass="15737">MTDPTADLSPEARAMLEAFEASLLDQHDIDAASREDMVAQMAEALRDGDPAALAGGDPDALLEQLRRTVDTLATSGQIGEAERDAVVQQFGAALEPLRSPQVRRALEFSRRRATDGDAAAAAWLQRQDTEAYAEAGVAPLRGLHGIGV</sequence>
<comment type="caution">
    <text evidence="1">The sequence shown here is derived from an EMBL/GenBank/DDBJ whole genome shotgun (WGS) entry which is preliminary data.</text>
</comment>
<evidence type="ECO:0000313" key="3">
    <source>
        <dbReference type="Proteomes" id="UP000675747"/>
    </source>
</evidence>
<keyword evidence="3" id="KW-1185">Reference proteome</keyword>
<dbReference type="EMBL" id="JAGQFT020000014">
    <property type="protein sequence ID" value="MBS7458788.1"/>
    <property type="molecule type" value="Genomic_DNA"/>
</dbReference>
<evidence type="ECO:0000313" key="2">
    <source>
        <dbReference type="EMBL" id="MBS7458788.1"/>
    </source>
</evidence>
<dbReference type="RefSeq" id="WP_211926573.1">
    <property type="nucleotide sequence ID" value="NZ_JAGQFT020000014.1"/>
</dbReference>
<protein>
    <submittedName>
        <fullName evidence="1">Uncharacterized protein</fullName>
    </submittedName>
</protein>
<dbReference type="Proteomes" id="UP000675747">
    <property type="component" value="Unassembled WGS sequence"/>
</dbReference>
<evidence type="ECO:0000313" key="1">
    <source>
        <dbReference type="EMBL" id="MBR0562633.1"/>
    </source>
</evidence>
<reference evidence="1" key="2">
    <citation type="submission" date="2021-04" db="EMBL/GenBank/DDBJ databases">
        <authorList>
            <person name="Karlyshev A.V."/>
        </authorList>
    </citation>
    <scope>NUCLEOTIDE SEQUENCE</scope>
    <source>
        <strain evidence="1">LMG 29479</strain>
    </source>
</reference>
<reference evidence="2 3" key="1">
    <citation type="journal article" date="2021" name="Microbiol. Resour. Announc.">
        <title>Draft Genome Sequence of Coralloluteibacterium stylophorae LMG 29479T.</title>
        <authorList>
            <person name="Karlyshev A.V."/>
            <person name="Kudryashova E.B."/>
            <person name="Ariskina E.V."/>
            <person name="Conroy A.P."/>
            <person name="Abidueva E.Y."/>
        </authorList>
    </citation>
    <scope>NUCLEOTIDE SEQUENCE [LARGE SCALE GENOMIC DNA]</scope>
    <source>
        <strain evidence="2 3">LMG 29479</strain>
    </source>
</reference>
<proteinExistence type="predicted"/>
<organism evidence="1">
    <name type="scientific">Coralloluteibacterium stylophorae</name>
    <dbReference type="NCBI Taxonomy" id="1776034"/>
    <lineage>
        <taxon>Bacteria</taxon>
        <taxon>Pseudomonadati</taxon>
        <taxon>Pseudomonadota</taxon>
        <taxon>Gammaproteobacteria</taxon>
        <taxon>Lysobacterales</taxon>
        <taxon>Lysobacteraceae</taxon>
        <taxon>Coralloluteibacterium</taxon>
    </lineage>
</organism>
<accession>A0A8J7VVE5</accession>
<dbReference type="AlphaFoldDB" id="A0A8J7VVE5"/>